<feature type="compositionally biased region" description="Low complexity" evidence="1">
    <location>
        <begin position="210"/>
        <end position="228"/>
    </location>
</feature>
<gene>
    <name evidence="2" type="ORF">Glove_117g35</name>
</gene>
<evidence type="ECO:0000256" key="1">
    <source>
        <dbReference type="SAM" id="MobiDB-lite"/>
    </source>
</evidence>
<proteinExistence type="predicted"/>
<feature type="region of interest" description="Disordered" evidence="1">
    <location>
        <begin position="53"/>
        <end position="75"/>
    </location>
</feature>
<dbReference type="Proteomes" id="UP000266861">
    <property type="component" value="Unassembled WGS sequence"/>
</dbReference>
<dbReference type="OrthoDB" id="642895at2759"/>
<feature type="compositionally biased region" description="Low complexity" evidence="1">
    <location>
        <begin position="53"/>
        <end position="65"/>
    </location>
</feature>
<feature type="compositionally biased region" description="Low complexity" evidence="1">
    <location>
        <begin position="247"/>
        <end position="267"/>
    </location>
</feature>
<name>A0A397J9K5_9GLOM</name>
<accession>A0A397J9K5</accession>
<feature type="region of interest" description="Disordered" evidence="1">
    <location>
        <begin position="242"/>
        <end position="278"/>
    </location>
</feature>
<protein>
    <submittedName>
        <fullName evidence="2">Uncharacterized protein</fullName>
    </submittedName>
</protein>
<evidence type="ECO:0000313" key="3">
    <source>
        <dbReference type="Proteomes" id="UP000266861"/>
    </source>
</evidence>
<dbReference type="EMBL" id="PQFF01000109">
    <property type="protein sequence ID" value="RHZ81673.1"/>
    <property type="molecule type" value="Genomic_DNA"/>
</dbReference>
<reference evidence="2 3" key="1">
    <citation type="submission" date="2018-08" db="EMBL/GenBank/DDBJ databases">
        <title>Genome and evolution of the arbuscular mycorrhizal fungus Diversispora epigaea (formerly Glomus versiforme) and its bacterial endosymbionts.</title>
        <authorList>
            <person name="Sun X."/>
            <person name="Fei Z."/>
            <person name="Harrison M."/>
        </authorList>
    </citation>
    <scope>NUCLEOTIDE SEQUENCE [LARGE SCALE GENOMIC DNA]</scope>
    <source>
        <strain evidence="2 3">IT104</strain>
    </source>
</reference>
<organism evidence="2 3">
    <name type="scientific">Diversispora epigaea</name>
    <dbReference type="NCBI Taxonomy" id="1348612"/>
    <lineage>
        <taxon>Eukaryota</taxon>
        <taxon>Fungi</taxon>
        <taxon>Fungi incertae sedis</taxon>
        <taxon>Mucoromycota</taxon>
        <taxon>Glomeromycotina</taxon>
        <taxon>Glomeromycetes</taxon>
        <taxon>Diversisporales</taxon>
        <taxon>Diversisporaceae</taxon>
        <taxon>Diversispora</taxon>
    </lineage>
</organism>
<evidence type="ECO:0000313" key="2">
    <source>
        <dbReference type="EMBL" id="RHZ81673.1"/>
    </source>
</evidence>
<comment type="caution">
    <text evidence="2">The sequence shown here is derived from an EMBL/GenBank/DDBJ whole genome shotgun (WGS) entry which is preliminary data.</text>
</comment>
<feature type="region of interest" description="Disordered" evidence="1">
    <location>
        <begin position="202"/>
        <end position="229"/>
    </location>
</feature>
<dbReference type="STRING" id="1348612.A0A397J9K5"/>
<dbReference type="AlphaFoldDB" id="A0A397J9K5"/>
<keyword evidence="3" id="KW-1185">Reference proteome</keyword>
<sequence length="278" mass="32163">MLNHGPHYVNHYWNILHYTPQDEIDKGIICLLADKSDPKELFEALQETIKNRGNNLKNKNNSNGKDALEGDDCDESDDLVDPRLIRQIQEFIIKWTKFKGKILYGELKTLVEERIQFCDEEYLQKINLEFEHLREIIQKAIELTFKINVWFLDIDVESLQKIESADKVYELLSQEVSRHMINGQMLERRALIRKMIKLEKNEHSPNFQRNSTTKLSPTSLSSNNNNNSDSIIMGKWSSIITKSNSQSRSTSRAPSRVPSSRTPSRAPNRGVSFNLVMG</sequence>